<sequence length="112" mass="11840">MPRPRLRRCVSGIPKATYFKPQGAPLRDLREIRLSVEGLEALRLADVEGLTAEAAATRMGVSRHTFGRVLAEARGNVARALTTGSALRIEGGDYALATDARAAGDAAPNDAP</sequence>
<gene>
    <name evidence="3" type="ORF">DesfrDRAFT_3326</name>
</gene>
<evidence type="ECO:0000313" key="3">
    <source>
        <dbReference type="EMBL" id="EFL49957.1"/>
    </source>
</evidence>
<name>E1K0C6_SOLFR</name>
<dbReference type="Proteomes" id="UP000006250">
    <property type="component" value="Unassembled WGS sequence"/>
</dbReference>
<dbReference type="Gene3D" id="1.10.10.10">
    <property type="entry name" value="Winged helix-like DNA-binding domain superfamily/Winged helix DNA-binding domain"/>
    <property type="match status" value="1"/>
</dbReference>
<dbReference type="PANTHER" id="PTHR37478:SF2">
    <property type="entry name" value="UPF0251 PROTEIN TK0562"/>
    <property type="match status" value="1"/>
</dbReference>
<protein>
    <recommendedName>
        <fullName evidence="2">UPF0251 protein DesfrDRAFT_3326</fullName>
    </recommendedName>
</protein>
<evidence type="ECO:0000256" key="2">
    <source>
        <dbReference type="HAMAP-Rule" id="MF_00674"/>
    </source>
</evidence>
<dbReference type="eggNOG" id="COG1342">
    <property type="taxonomic scope" value="Bacteria"/>
</dbReference>
<dbReference type="InterPro" id="IPR002852">
    <property type="entry name" value="UPF0251"/>
</dbReference>
<organism evidence="3 4">
    <name type="scientific">Solidesulfovibrio fructosivorans JJ]</name>
    <dbReference type="NCBI Taxonomy" id="596151"/>
    <lineage>
        <taxon>Bacteria</taxon>
        <taxon>Pseudomonadati</taxon>
        <taxon>Thermodesulfobacteriota</taxon>
        <taxon>Desulfovibrionia</taxon>
        <taxon>Desulfovibrionales</taxon>
        <taxon>Desulfovibrionaceae</taxon>
        <taxon>Solidesulfovibrio</taxon>
    </lineage>
</organism>
<dbReference type="HAMAP" id="MF_00674">
    <property type="entry name" value="UPF0251"/>
    <property type="match status" value="1"/>
</dbReference>
<dbReference type="RefSeq" id="WP_005995784.1">
    <property type="nucleotide sequence ID" value="NZ_AECZ01000029.1"/>
</dbReference>
<comment type="caution">
    <text evidence="3">The sequence shown here is derived from an EMBL/GenBank/DDBJ whole genome shotgun (WGS) entry which is preliminary data.</text>
</comment>
<reference evidence="3 4" key="1">
    <citation type="submission" date="2010-08" db="EMBL/GenBank/DDBJ databases">
        <title>The draft genome of Desulfovibrio fructosovorans JJ.</title>
        <authorList>
            <consortium name="US DOE Joint Genome Institute (JGI-PGF)"/>
            <person name="Lucas S."/>
            <person name="Copeland A."/>
            <person name="Lapidus A."/>
            <person name="Cheng J.-F."/>
            <person name="Bruce D."/>
            <person name="Goodwin L."/>
            <person name="Pitluck S."/>
            <person name="Land M.L."/>
            <person name="Hauser L."/>
            <person name="Chang Y.-J."/>
            <person name="Jeffries C."/>
            <person name="Wall J.D."/>
            <person name="Stahl D.A."/>
            <person name="Arkin A.P."/>
            <person name="Dehal P."/>
            <person name="Stolyar S.M."/>
            <person name="Hazen T.C."/>
            <person name="Woyke T.J."/>
        </authorList>
    </citation>
    <scope>NUCLEOTIDE SEQUENCE [LARGE SCALE GENOMIC DNA]</scope>
    <source>
        <strain evidence="3 4">JJ</strain>
    </source>
</reference>
<dbReference type="Pfam" id="PF02001">
    <property type="entry name" value="DUF134"/>
    <property type="match status" value="1"/>
</dbReference>
<dbReference type="AlphaFoldDB" id="E1K0C6"/>
<proteinExistence type="inferred from homology"/>
<dbReference type="EMBL" id="AECZ01000029">
    <property type="protein sequence ID" value="EFL49957.1"/>
    <property type="molecule type" value="Genomic_DNA"/>
</dbReference>
<comment type="similarity">
    <text evidence="1 2">Belongs to the UPF0251 family.</text>
</comment>
<dbReference type="InterPro" id="IPR036388">
    <property type="entry name" value="WH-like_DNA-bd_sf"/>
</dbReference>
<accession>E1K0C6</accession>
<evidence type="ECO:0000313" key="4">
    <source>
        <dbReference type="Proteomes" id="UP000006250"/>
    </source>
</evidence>
<keyword evidence="4" id="KW-1185">Reference proteome</keyword>
<evidence type="ECO:0000256" key="1">
    <source>
        <dbReference type="ARBA" id="ARBA00009350"/>
    </source>
</evidence>
<dbReference type="PANTHER" id="PTHR37478">
    <property type="match status" value="1"/>
</dbReference>
<dbReference type="STRING" id="596151.DesfrDRAFT_3326"/>
<dbReference type="OrthoDB" id="280278at2"/>